<evidence type="ECO:0000256" key="2">
    <source>
        <dbReference type="SAM" id="Phobius"/>
    </source>
</evidence>
<feature type="transmembrane region" description="Helical" evidence="2">
    <location>
        <begin position="111"/>
        <end position="129"/>
    </location>
</feature>
<gene>
    <name evidence="3" type="ORF">HLB09_14100</name>
</gene>
<sequence>PRSRRSSRRRPTRTTRRLRCPRPSCSSRTARRRSGAPTTTPRRHEAEAARRRPLVVTDRRAAAKASRERLRSERLRTRSAMETGDERYLPARDKGPARRYTRDLVDARRNVGEYLLFAALGLVVLQFALQSVNTLWGLYSTLALWFVVLAVVVDSFLLNRHLKKRLSARFGDDLPAGTVRYGVLRALQIRRSRLPKPQVRHGEQPR</sequence>
<name>A0A849BRP7_9ACTN</name>
<reference evidence="3 4" key="1">
    <citation type="submission" date="2020-05" db="EMBL/GenBank/DDBJ databases">
        <title>MicrobeNet Type strains.</title>
        <authorList>
            <person name="Nicholson A.C."/>
        </authorList>
    </citation>
    <scope>NUCLEOTIDE SEQUENCE [LARGE SCALE GENOMIC DNA]</scope>
    <source>
        <strain evidence="3 4">JCM 14547</strain>
    </source>
</reference>
<evidence type="ECO:0000256" key="1">
    <source>
        <dbReference type="SAM" id="MobiDB-lite"/>
    </source>
</evidence>
<dbReference type="RefSeq" id="WP_171203971.1">
    <property type="nucleotide sequence ID" value="NZ_JABEMA010000284.1"/>
</dbReference>
<feature type="non-terminal residue" evidence="3">
    <location>
        <position position="1"/>
    </location>
</feature>
<dbReference type="InterPro" id="IPR021403">
    <property type="entry name" value="DUF3043"/>
</dbReference>
<comment type="caution">
    <text evidence="3">The sequence shown here is derived from an EMBL/GenBank/DDBJ whole genome shotgun (WGS) entry which is preliminary data.</text>
</comment>
<evidence type="ECO:0000313" key="3">
    <source>
        <dbReference type="EMBL" id="NNH24205.1"/>
    </source>
</evidence>
<evidence type="ECO:0000313" key="4">
    <source>
        <dbReference type="Proteomes" id="UP000555552"/>
    </source>
</evidence>
<dbReference type="Proteomes" id="UP000555552">
    <property type="component" value="Unassembled WGS sequence"/>
</dbReference>
<keyword evidence="2" id="KW-0472">Membrane</keyword>
<feature type="compositionally biased region" description="Basic and acidic residues" evidence="1">
    <location>
        <begin position="57"/>
        <end position="74"/>
    </location>
</feature>
<feature type="compositionally biased region" description="Basic residues" evidence="1">
    <location>
        <begin position="1"/>
        <end position="20"/>
    </location>
</feature>
<accession>A0A849BRP7</accession>
<keyword evidence="2" id="KW-1133">Transmembrane helix</keyword>
<dbReference type="AlphaFoldDB" id="A0A849BRP7"/>
<protein>
    <submittedName>
        <fullName evidence="3">DUF3043 domain-containing protein</fullName>
    </submittedName>
</protein>
<feature type="region of interest" description="Disordered" evidence="1">
    <location>
        <begin position="1"/>
        <end position="74"/>
    </location>
</feature>
<keyword evidence="4" id="KW-1185">Reference proteome</keyword>
<organism evidence="3 4">
    <name type="scientific">Pseudokineococcus marinus</name>
    <dbReference type="NCBI Taxonomy" id="351215"/>
    <lineage>
        <taxon>Bacteria</taxon>
        <taxon>Bacillati</taxon>
        <taxon>Actinomycetota</taxon>
        <taxon>Actinomycetes</taxon>
        <taxon>Kineosporiales</taxon>
        <taxon>Kineosporiaceae</taxon>
        <taxon>Pseudokineococcus</taxon>
    </lineage>
</organism>
<dbReference type="EMBL" id="JABEMA010000284">
    <property type="protein sequence ID" value="NNH24205.1"/>
    <property type="molecule type" value="Genomic_DNA"/>
</dbReference>
<dbReference type="Pfam" id="PF11241">
    <property type="entry name" value="DUF3043"/>
    <property type="match status" value="1"/>
</dbReference>
<proteinExistence type="predicted"/>
<feature type="transmembrane region" description="Helical" evidence="2">
    <location>
        <begin position="135"/>
        <end position="158"/>
    </location>
</feature>
<keyword evidence="2" id="KW-0812">Transmembrane</keyword>